<protein>
    <submittedName>
        <fullName evidence="2">N-carbamoyl-D-amino-acid hydrolase</fullName>
    </submittedName>
</protein>
<dbReference type="PROSITE" id="PS50263">
    <property type="entry name" value="CN_HYDROLASE"/>
    <property type="match status" value="1"/>
</dbReference>
<feature type="domain" description="CN hydrolase" evidence="1">
    <location>
        <begin position="5"/>
        <end position="292"/>
    </location>
</feature>
<evidence type="ECO:0000313" key="3">
    <source>
        <dbReference type="Proteomes" id="UP000694001"/>
    </source>
</evidence>
<dbReference type="InterPro" id="IPR003010">
    <property type="entry name" value="C-N_Hydrolase"/>
</dbReference>
<proteinExistence type="predicted"/>
<dbReference type="Proteomes" id="UP000694001">
    <property type="component" value="Chromosome"/>
</dbReference>
<keyword evidence="3" id="KW-1185">Reference proteome</keyword>
<dbReference type="CDD" id="cd07569">
    <property type="entry name" value="DCase"/>
    <property type="match status" value="1"/>
</dbReference>
<gene>
    <name evidence="2" type="ORF">KO353_11915</name>
</gene>
<evidence type="ECO:0000313" key="2">
    <source>
        <dbReference type="EMBL" id="QXM23985.1"/>
    </source>
</evidence>
<dbReference type="Pfam" id="PF00795">
    <property type="entry name" value="CN_hydrolase"/>
    <property type="match status" value="1"/>
</dbReference>
<keyword evidence="2" id="KW-0378">Hydrolase</keyword>
<sequence>MARIVRVAACQMGPVQRADPREATLARLIALLEKAAAEGARLAVFPELALTTFFPRWPIEDEAELLSYFEPEMPNPNVQPLFDRARALGVGFYLGYAELDRGAFDDGPGGDGAVRRRGYNSAVLVAPDGTILGKYRKVHLPGSERVRPGQRWQQLEKRYFAYGDLGFPAFRTEAPIGPGIMGMLICNDRRWPEAWRCLGLQGAEMVLVGYNSAAYDPNGGEGESAALRTFHSTLVAQANAYMNATWAVAVAKAGEEDGAGLIGGSCIVDPNGQVVAQATTLGDEVLVADCDLDATRQGKTKMFDFAAHRRPQHYRRIVDQVGVVPPS</sequence>
<evidence type="ECO:0000259" key="1">
    <source>
        <dbReference type="PROSITE" id="PS50263"/>
    </source>
</evidence>
<dbReference type="PANTHER" id="PTHR43674:SF12">
    <property type="entry name" value="NITRILASE C965.09-RELATED"/>
    <property type="match status" value="1"/>
</dbReference>
<dbReference type="RefSeq" id="WP_218284928.1">
    <property type="nucleotide sequence ID" value="NZ_CP076448.1"/>
</dbReference>
<dbReference type="GO" id="GO:0016811">
    <property type="term" value="F:hydrolase activity, acting on carbon-nitrogen (but not peptide) bonds, in linear amides"/>
    <property type="evidence" value="ECO:0007669"/>
    <property type="project" value="TreeGrafter"/>
</dbReference>
<reference evidence="2" key="1">
    <citation type="submission" date="2021-06" db="EMBL/GenBank/DDBJ databases">
        <title>Elioraea tepida, sp. nov., a moderately thermophilic aerobic anoxygenic phototrophic bacterium isolated from an alkaline siliceous hot spring mat community in Yellowstone National Park, WY, USA.</title>
        <authorList>
            <person name="Saini M.K."/>
            <person name="Yoshida S."/>
            <person name="Sebastian A."/>
            <person name="Hirose S."/>
            <person name="Hara E."/>
            <person name="Tamaki H."/>
            <person name="Soulier N.T."/>
            <person name="Albert I."/>
            <person name="Hanada S."/>
            <person name="Bryant D.A."/>
            <person name="Tank M."/>
        </authorList>
    </citation>
    <scope>NUCLEOTIDE SEQUENCE</scope>
    <source>
        <strain evidence="2">MS-P2</strain>
    </source>
</reference>
<dbReference type="PANTHER" id="PTHR43674">
    <property type="entry name" value="NITRILASE C965.09-RELATED"/>
    <property type="match status" value="1"/>
</dbReference>
<dbReference type="InterPro" id="IPR050345">
    <property type="entry name" value="Aliph_Amidase/BUP"/>
</dbReference>
<name>A0A975U0I6_9PROT</name>
<dbReference type="KEGG" id="elio:KO353_11915"/>
<dbReference type="AlphaFoldDB" id="A0A975U0I6"/>
<organism evidence="2 3">
    <name type="scientific">Elioraea tepida</name>
    <dbReference type="NCBI Taxonomy" id="2843330"/>
    <lineage>
        <taxon>Bacteria</taxon>
        <taxon>Pseudomonadati</taxon>
        <taxon>Pseudomonadota</taxon>
        <taxon>Alphaproteobacteria</taxon>
        <taxon>Acetobacterales</taxon>
        <taxon>Elioraeaceae</taxon>
        <taxon>Elioraea</taxon>
    </lineage>
</organism>
<dbReference type="EMBL" id="CP076448">
    <property type="protein sequence ID" value="QXM23985.1"/>
    <property type="molecule type" value="Genomic_DNA"/>
</dbReference>
<accession>A0A975U0I6</accession>